<evidence type="ECO:0000256" key="2">
    <source>
        <dbReference type="ARBA" id="ARBA00022679"/>
    </source>
</evidence>
<reference evidence="4" key="1">
    <citation type="submission" date="2017-01" db="EMBL/GenBank/DDBJ databases">
        <authorList>
            <person name="Wang Y."/>
            <person name="White M."/>
            <person name="Kvist S."/>
            <person name="Moncalvo J.-M."/>
        </authorList>
    </citation>
    <scope>NUCLEOTIDE SEQUENCE [LARGE SCALE GENOMIC DNA]</scope>
    <source>
        <strain evidence="4">ID-206-W2</strain>
    </source>
</reference>
<dbReference type="Proteomes" id="UP000187429">
    <property type="component" value="Unassembled WGS sequence"/>
</dbReference>
<keyword evidence="3" id="KW-0830">Ubiquinone</keyword>
<proteinExistence type="predicted"/>
<dbReference type="GO" id="GO:0032981">
    <property type="term" value="P:mitochondrial respiratory chain complex I assembly"/>
    <property type="evidence" value="ECO:0007669"/>
    <property type="project" value="TreeGrafter"/>
</dbReference>
<keyword evidence="2" id="KW-0808">Transferase</keyword>
<keyword evidence="4" id="KW-1185">Reference proteome</keyword>
<dbReference type="AlphaFoldDB" id="A0A1R1XDP1"/>
<dbReference type="GO" id="GO:0005739">
    <property type="term" value="C:mitochondrion"/>
    <property type="evidence" value="ECO:0007669"/>
    <property type="project" value="TreeGrafter"/>
</dbReference>
<keyword evidence="1" id="KW-0489">Methyltransferase</keyword>
<dbReference type="PANTHER" id="PTHR13090:SF1">
    <property type="entry name" value="ARGININE-HYDROXYLASE NDUFAF5, MITOCHONDRIAL"/>
    <property type="match status" value="1"/>
</dbReference>
<evidence type="ECO:0000256" key="1">
    <source>
        <dbReference type="ARBA" id="ARBA00022603"/>
    </source>
</evidence>
<protein>
    <submittedName>
        <fullName evidence="3">NADH dehydrogenase [ubiquinone] 1 alpha subcomplex assembly factor 5</fullName>
    </submittedName>
</protein>
<dbReference type="InterPro" id="IPR050602">
    <property type="entry name" value="Malonyl-ACP_OMT"/>
</dbReference>
<dbReference type="EMBL" id="LSSM01005412">
    <property type="protein sequence ID" value="OMJ12742.1"/>
    <property type="molecule type" value="Genomic_DNA"/>
</dbReference>
<dbReference type="PANTHER" id="PTHR13090">
    <property type="entry name" value="ARGININE-HYDROXYLASE NDUFAF5, MITOCHONDRIAL"/>
    <property type="match status" value="1"/>
</dbReference>
<name>A0A1R1XDP1_9FUNG</name>
<gene>
    <name evidence="3" type="ORF">AYI69_g9286</name>
</gene>
<accession>A0A1R1XDP1</accession>
<dbReference type="GO" id="GO:0032259">
    <property type="term" value="P:methylation"/>
    <property type="evidence" value="ECO:0007669"/>
    <property type="project" value="UniProtKB-KW"/>
</dbReference>
<comment type="caution">
    <text evidence="3">The sequence shown here is derived from an EMBL/GenBank/DDBJ whole genome shotgun (WGS) entry which is preliminary data.</text>
</comment>
<organism evidence="3 4">
    <name type="scientific">Smittium culicis</name>
    <dbReference type="NCBI Taxonomy" id="133412"/>
    <lineage>
        <taxon>Eukaryota</taxon>
        <taxon>Fungi</taxon>
        <taxon>Fungi incertae sedis</taxon>
        <taxon>Zoopagomycota</taxon>
        <taxon>Kickxellomycotina</taxon>
        <taxon>Harpellomycetes</taxon>
        <taxon>Harpellales</taxon>
        <taxon>Legeriomycetaceae</taxon>
        <taxon>Smittium</taxon>
    </lineage>
</organism>
<dbReference type="OrthoDB" id="16816at2759"/>
<evidence type="ECO:0000313" key="4">
    <source>
        <dbReference type="Proteomes" id="UP000187429"/>
    </source>
</evidence>
<sequence>MLKISQKVLGSSLLPRSISNSSFKLPSSHVITALKKSVSNSCVNYSSYSEPDQSSTYLVFDRKIKKLQKDRAARNVDTSRQVDYLKDEVANRIVDRLLDIKRRFNTVVEVGAGCGHIAKAIDSDIADKLIMCENSSKSA</sequence>
<dbReference type="GO" id="GO:0008168">
    <property type="term" value="F:methyltransferase activity"/>
    <property type="evidence" value="ECO:0007669"/>
    <property type="project" value="UniProtKB-KW"/>
</dbReference>
<evidence type="ECO:0000313" key="3">
    <source>
        <dbReference type="EMBL" id="OMJ12742.1"/>
    </source>
</evidence>